<comment type="caution">
    <text evidence="2">The sequence shown here is derived from an EMBL/GenBank/DDBJ whole genome shotgun (WGS) entry which is preliminary data.</text>
</comment>
<feature type="region of interest" description="Disordered" evidence="1">
    <location>
        <begin position="1"/>
        <end position="43"/>
    </location>
</feature>
<name>A0ABQ2ET81_9DEIO</name>
<accession>A0ABQ2ET81</accession>
<sequence length="74" mass="7950">MDNFRLPSSAPDSSPPPILAAQTPQAGPVEKQKLQRSPGGRAALPALKRIRGGLRLEPGIAVTTPQLMLWREIV</sequence>
<dbReference type="Proteomes" id="UP000647587">
    <property type="component" value="Unassembled WGS sequence"/>
</dbReference>
<dbReference type="EMBL" id="BMPP01000004">
    <property type="protein sequence ID" value="GGK19589.1"/>
    <property type="molecule type" value="Genomic_DNA"/>
</dbReference>
<evidence type="ECO:0000313" key="3">
    <source>
        <dbReference type="Proteomes" id="UP000647587"/>
    </source>
</evidence>
<gene>
    <name evidence="2" type="ORF">GCM10008955_11310</name>
</gene>
<protein>
    <submittedName>
        <fullName evidence="2">Uncharacterized protein</fullName>
    </submittedName>
</protein>
<proteinExistence type="predicted"/>
<organism evidence="2 3">
    <name type="scientific">Deinococcus malanensis</name>
    <dbReference type="NCBI Taxonomy" id="1706855"/>
    <lineage>
        <taxon>Bacteria</taxon>
        <taxon>Thermotogati</taxon>
        <taxon>Deinococcota</taxon>
        <taxon>Deinococci</taxon>
        <taxon>Deinococcales</taxon>
        <taxon>Deinococcaceae</taxon>
        <taxon>Deinococcus</taxon>
    </lineage>
</organism>
<keyword evidence="3" id="KW-1185">Reference proteome</keyword>
<reference evidence="3" key="1">
    <citation type="journal article" date="2019" name="Int. J. Syst. Evol. Microbiol.">
        <title>The Global Catalogue of Microorganisms (GCM) 10K type strain sequencing project: providing services to taxonomists for standard genome sequencing and annotation.</title>
        <authorList>
            <consortium name="The Broad Institute Genomics Platform"/>
            <consortium name="The Broad Institute Genome Sequencing Center for Infectious Disease"/>
            <person name="Wu L."/>
            <person name="Ma J."/>
        </authorList>
    </citation>
    <scope>NUCLEOTIDE SEQUENCE [LARGE SCALE GENOMIC DNA]</scope>
    <source>
        <strain evidence="3">JCM 30331</strain>
    </source>
</reference>
<evidence type="ECO:0000256" key="1">
    <source>
        <dbReference type="SAM" id="MobiDB-lite"/>
    </source>
</evidence>
<evidence type="ECO:0000313" key="2">
    <source>
        <dbReference type="EMBL" id="GGK19589.1"/>
    </source>
</evidence>